<keyword evidence="5" id="KW-1185">Reference proteome</keyword>
<dbReference type="EMBL" id="JBCAWK010000006">
    <property type="protein sequence ID" value="KAK8854875.1"/>
    <property type="molecule type" value="Genomic_DNA"/>
</dbReference>
<comment type="caution">
    <text evidence="4">The sequence shown here is derived from an EMBL/GenBank/DDBJ whole genome shotgun (WGS) entry which is preliminary data.</text>
</comment>
<dbReference type="Proteomes" id="UP001388673">
    <property type="component" value="Unassembled WGS sequence"/>
</dbReference>
<dbReference type="InterPro" id="IPR013919">
    <property type="entry name" value="Pex16"/>
</dbReference>
<evidence type="ECO:0000313" key="5">
    <source>
        <dbReference type="Proteomes" id="UP001388673"/>
    </source>
</evidence>
<dbReference type="PANTHER" id="PTHR13299:SF0">
    <property type="entry name" value="PEROXISOMAL MEMBRANE PROTEIN PEX16"/>
    <property type="match status" value="1"/>
</dbReference>
<name>A0AAW0YZL1_9TREE</name>
<proteinExistence type="inferred from homology"/>
<protein>
    <recommendedName>
        <fullName evidence="2">Peroxisomal membrane protein PEX16</fullName>
    </recommendedName>
</protein>
<dbReference type="GO" id="GO:0007031">
    <property type="term" value="P:peroxisome organization"/>
    <property type="evidence" value="ECO:0007669"/>
    <property type="project" value="UniProtKB-KW"/>
</dbReference>
<dbReference type="Pfam" id="PF08610">
    <property type="entry name" value="Pex16"/>
    <property type="match status" value="1"/>
</dbReference>
<organism evidence="4 5">
    <name type="scientific">Kwoniella newhampshirensis</name>
    <dbReference type="NCBI Taxonomy" id="1651941"/>
    <lineage>
        <taxon>Eukaryota</taxon>
        <taxon>Fungi</taxon>
        <taxon>Dikarya</taxon>
        <taxon>Basidiomycota</taxon>
        <taxon>Agaricomycotina</taxon>
        <taxon>Tremellomycetes</taxon>
        <taxon>Tremellales</taxon>
        <taxon>Cryptococcaceae</taxon>
        <taxon>Kwoniella</taxon>
    </lineage>
</organism>
<dbReference type="RefSeq" id="XP_066803113.1">
    <property type="nucleotide sequence ID" value="XM_066946721.1"/>
</dbReference>
<dbReference type="GO" id="GO:0005778">
    <property type="term" value="C:peroxisomal membrane"/>
    <property type="evidence" value="ECO:0007669"/>
    <property type="project" value="UniProtKB-SubCell"/>
</dbReference>
<comment type="subcellular location">
    <subcellularLocation>
        <location evidence="2">Peroxisome membrane</location>
    </subcellularLocation>
</comment>
<dbReference type="PANTHER" id="PTHR13299">
    <property type="entry name" value="PEROXISOMAL MEMBRANE PROTEIN PEX16"/>
    <property type="match status" value="1"/>
</dbReference>
<keyword evidence="2" id="KW-0576">Peroxisome</keyword>
<feature type="region of interest" description="Disordered" evidence="3">
    <location>
        <begin position="72"/>
        <end position="110"/>
    </location>
</feature>
<evidence type="ECO:0000256" key="3">
    <source>
        <dbReference type="SAM" id="MobiDB-lite"/>
    </source>
</evidence>
<reference evidence="4 5" key="1">
    <citation type="journal article" date="2024" name="bioRxiv">
        <title>Comparative genomics of Cryptococcus and Kwoniella reveals pathogenesis evolution and contrasting karyotype dynamics via intercentromeric recombination or chromosome fusion.</title>
        <authorList>
            <person name="Coelho M.A."/>
            <person name="David-Palma M."/>
            <person name="Shea T."/>
            <person name="Bowers K."/>
            <person name="McGinley-Smith S."/>
            <person name="Mohammad A.W."/>
            <person name="Gnirke A."/>
            <person name="Yurkov A.M."/>
            <person name="Nowrousian M."/>
            <person name="Sun S."/>
            <person name="Cuomo C.A."/>
            <person name="Heitman J."/>
        </authorList>
    </citation>
    <scope>NUCLEOTIDE SEQUENCE [LARGE SCALE GENOMIC DNA]</scope>
    <source>
        <strain evidence="4 5">CBS 13917</strain>
    </source>
</reference>
<comment type="similarity">
    <text evidence="1 2">Belongs to the peroxin-16 family.</text>
</comment>
<evidence type="ECO:0000313" key="4">
    <source>
        <dbReference type="EMBL" id="KAK8854875.1"/>
    </source>
</evidence>
<keyword evidence="2" id="KW-0962">Peroxisome biogenesis</keyword>
<accession>A0AAW0YZL1</accession>
<dbReference type="AlphaFoldDB" id="A0AAW0YZL1"/>
<sequence>MSPLTAYHSLLLSNLSTVQTIESALSNVTWLLPGRFQDAEVASEGLYALLSLVSSYHDTILSHHLSPSLSLPPHPFASSRQQPITRDDSSVSPLLPETTSTLSRTQPLLPPPSDHTRYTRYWTSRSALYRRASRALTTLGYLELLIEMVMRRKAGERARWRVVLGVEGMKTFLRLIILRITSRPVLSPPTPQREVDLASLPTEVIDLSSSSSSAESELTTVADRPLTPSLAAYAPLRCHLFPMVGSLPESHLPHPRDLLPKLRGSEYFAEILSSSVGLIHVLLLIRASRQASHTPYRPTSLPTLSRSLPPYLIALLLSLLARHLRSTSSARASPLLLSHYAAQDRKLATRAFLTGPMWIGWTRPKVMSVVKTLERVPLLGLVGELVEGYLPLVDDYFFCKCIMFGFE</sequence>
<evidence type="ECO:0000256" key="1">
    <source>
        <dbReference type="ARBA" id="ARBA00009505"/>
    </source>
</evidence>
<evidence type="ECO:0000256" key="2">
    <source>
        <dbReference type="RuleBase" id="RU365003"/>
    </source>
</evidence>
<feature type="compositionally biased region" description="Polar residues" evidence="3">
    <location>
        <begin position="97"/>
        <end position="106"/>
    </location>
</feature>
<dbReference type="KEGG" id="kne:92180872"/>
<gene>
    <name evidence="4" type="ORF">IAR55_003614</name>
</gene>
<dbReference type="GeneID" id="92180872"/>